<feature type="domain" description="Mur ligase N-terminal catalytic" evidence="11">
    <location>
        <begin position="50"/>
        <end position="131"/>
    </location>
</feature>
<evidence type="ECO:0000256" key="10">
    <source>
        <dbReference type="RuleBase" id="RU004136"/>
    </source>
</evidence>
<name>A0A7C5PQ46_9BACT</name>
<dbReference type="AlphaFoldDB" id="A0A7C5PQ46"/>
<keyword evidence="8 10" id="KW-0131">Cell cycle</keyword>
<keyword evidence="5" id="KW-0067">ATP-binding</keyword>
<dbReference type="SUPFAM" id="SSF63418">
    <property type="entry name" value="MurE/MurF N-terminal domain"/>
    <property type="match status" value="1"/>
</dbReference>
<dbReference type="InterPro" id="IPR036565">
    <property type="entry name" value="Mur-like_cat_sf"/>
</dbReference>
<comment type="catalytic activity">
    <reaction evidence="10">
        <text>D-alanyl-D-alanine + UDP-N-acetyl-alpha-D-muramoyl-L-alanyl-gamma-D-glutamyl-meso-2,6-diaminopimelate + ATP = UDP-N-acetyl-alpha-D-muramoyl-L-alanyl-gamma-D-glutamyl-meso-2,6-diaminopimeloyl-D-alanyl-D-alanine + ADP + phosphate + H(+)</text>
        <dbReference type="Rhea" id="RHEA:28374"/>
        <dbReference type="ChEBI" id="CHEBI:15378"/>
        <dbReference type="ChEBI" id="CHEBI:30616"/>
        <dbReference type="ChEBI" id="CHEBI:43474"/>
        <dbReference type="ChEBI" id="CHEBI:57822"/>
        <dbReference type="ChEBI" id="CHEBI:61386"/>
        <dbReference type="ChEBI" id="CHEBI:83905"/>
        <dbReference type="ChEBI" id="CHEBI:456216"/>
        <dbReference type="EC" id="6.3.2.10"/>
    </reaction>
</comment>
<dbReference type="InterPro" id="IPR036615">
    <property type="entry name" value="Mur_ligase_C_dom_sf"/>
</dbReference>
<organism evidence="14">
    <name type="scientific">Thermodesulfobium narugense</name>
    <dbReference type="NCBI Taxonomy" id="184064"/>
    <lineage>
        <taxon>Bacteria</taxon>
        <taxon>Pseudomonadati</taxon>
        <taxon>Thermodesulfobiota</taxon>
        <taxon>Thermodesulfobiia</taxon>
        <taxon>Thermodesulfobiales</taxon>
        <taxon>Thermodesulfobiaceae</taxon>
        <taxon>Thermodesulfobium</taxon>
    </lineage>
</organism>
<keyword evidence="1" id="KW-0963">Cytoplasm</keyword>
<dbReference type="NCBIfam" id="TIGR01143">
    <property type="entry name" value="murF"/>
    <property type="match status" value="1"/>
</dbReference>
<evidence type="ECO:0000259" key="12">
    <source>
        <dbReference type="Pfam" id="PF02875"/>
    </source>
</evidence>
<feature type="domain" description="Mur ligase central" evidence="13">
    <location>
        <begin position="140"/>
        <end position="296"/>
    </location>
</feature>
<dbReference type="Pfam" id="PF02875">
    <property type="entry name" value="Mur_ligase_C"/>
    <property type="match status" value="1"/>
</dbReference>
<dbReference type="GO" id="GO:0005737">
    <property type="term" value="C:cytoplasm"/>
    <property type="evidence" value="ECO:0007669"/>
    <property type="project" value="UniProtKB-SubCell"/>
</dbReference>
<dbReference type="EMBL" id="DRUY01000103">
    <property type="protein sequence ID" value="HHI65494.1"/>
    <property type="molecule type" value="Genomic_DNA"/>
</dbReference>
<dbReference type="UniPathway" id="UPA00219"/>
<dbReference type="InterPro" id="IPR005863">
    <property type="entry name" value="UDP-N-AcMur_synth"/>
</dbReference>
<sequence>MKFNILKEERSLNELNTNKDHNFDNCVDLDFVISSTPCEIERVGPTVFERISIDSRDIKGRELFIALKGKRFDGHDFIKSAIKKGAFGIISERSLTEMSDVLGDLVFETDFSFVKVKDTLSAMHDIAREFRKRIDQVIGVTGSIGKTTTKEILKTILKRYHPVSTFENFNNEIGLPLSLFKAKRHEKFGIFEMAMRAKGEISQLSAIALPDIGIITRIAESHIGLLGSMENIARAKGEILDYVDTAVLNYDCEYSRNIFSEMIKNKRNKPKEVFWFGNDKDLYIKSYEISLKGSKIYVSGKFGDFNLFAPNIFFPQFEPLMASLVVSRFLGLSWNEINENLQSYCPLQGRFSIKKLKDQIIIDDSYNATCRSFLSGLDTIKYLGFIDKRKIFVLGDMLEVGVKSQALHNKVVKKLEELDPFLVYFVGTEFVKSIDSSSKLRFKNIDIDAVKEDLVKILAPGDVVYIKGSNSTKTWKILELWS</sequence>
<dbReference type="SUPFAM" id="SSF53244">
    <property type="entry name" value="MurD-like peptide ligases, peptide-binding domain"/>
    <property type="match status" value="1"/>
</dbReference>
<dbReference type="PANTHER" id="PTHR43024">
    <property type="entry name" value="UDP-N-ACETYLMURAMOYL-TRIPEPTIDE--D-ALANYL-D-ALANINE LIGASE"/>
    <property type="match status" value="1"/>
</dbReference>
<keyword evidence="9 10" id="KW-0961">Cell wall biogenesis/degradation</keyword>
<protein>
    <recommendedName>
        <fullName evidence="10">UDP-N-acetylmuramoyl-tripeptide--D-alanyl-D-alanine ligase</fullName>
        <ecNumber evidence="10">6.3.2.10</ecNumber>
    </recommendedName>
</protein>
<evidence type="ECO:0000256" key="9">
    <source>
        <dbReference type="ARBA" id="ARBA00023316"/>
    </source>
</evidence>
<evidence type="ECO:0000256" key="8">
    <source>
        <dbReference type="ARBA" id="ARBA00023306"/>
    </source>
</evidence>
<dbReference type="InterPro" id="IPR000713">
    <property type="entry name" value="Mur_ligase_N"/>
</dbReference>
<evidence type="ECO:0000259" key="11">
    <source>
        <dbReference type="Pfam" id="PF01225"/>
    </source>
</evidence>
<comment type="function">
    <text evidence="10">Involved in cell wall formation. Catalyzes the final step in the synthesis of UDP-N-acetylmuramoyl-pentapeptide, the precursor of murein.</text>
</comment>
<evidence type="ECO:0000259" key="13">
    <source>
        <dbReference type="Pfam" id="PF08245"/>
    </source>
</evidence>
<dbReference type="InterPro" id="IPR051046">
    <property type="entry name" value="MurCDEF_CellWall_CoF430Synth"/>
</dbReference>
<keyword evidence="7 10" id="KW-0573">Peptidoglycan synthesis</keyword>
<dbReference type="GO" id="GO:0071555">
    <property type="term" value="P:cell wall organization"/>
    <property type="evidence" value="ECO:0007669"/>
    <property type="project" value="UniProtKB-KW"/>
</dbReference>
<evidence type="ECO:0000256" key="7">
    <source>
        <dbReference type="ARBA" id="ARBA00022984"/>
    </source>
</evidence>
<dbReference type="Pfam" id="PF01225">
    <property type="entry name" value="Mur_ligase"/>
    <property type="match status" value="1"/>
</dbReference>
<dbReference type="GO" id="GO:0051301">
    <property type="term" value="P:cell division"/>
    <property type="evidence" value="ECO:0007669"/>
    <property type="project" value="UniProtKB-KW"/>
</dbReference>
<dbReference type="GO" id="GO:0008360">
    <property type="term" value="P:regulation of cell shape"/>
    <property type="evidence" value="ECO:0007669"/>
    <property type="project" value="UniProtKB-KW"/>
</dbReference>
<accession>A0A7C5PQ46</accession>
<evidence type="ECO:0000256" key="4">
    <source>
        <dbReference type="ARBA" id="ARBA00022741"/>
    </source>
</evidence>
<comment type="caution">
    <text evidence="14">The sequence shown here is derived from an EMBL/GenBank/DDBJ whole genome shotgun (WGS) entry which is preliminary data.</text>
</comment>
<dbReference type="PANTHER" id="PTHR43024:SF1">
    <property type="entry name" value="UDP-N-ACETYLMURAMOYL-TRIPEPTIDE--D-ALANYL-D-ALANINE LIGASE"/>
    <property type="match status" value="1"/>
</dbReference>
<dbReference type="SUPFAM" id="SSF53623">
    <property type="entry name" value="MurD-like peptide ligases, catalytic domain"/>
    <property type="match status" value="1"/>
</dbReference>
<feature type="domain" description="Mur ligase C-terminal" evidence="12">
    <location>
        <begin position="349"/>
        <end position="469"/>
    </location>
</feature>
<evidence type="ECO:0000256" key="6">
    <source>
        <dbReference type="ARBA" id="ARBA00022960"/>
    </source>
</evidence>
<dbReference type="GO" id="GO:0009252">
    <property type="term" value="P:peptidoglycan biosynthetic process"/>
    <property type="evidence" value="ECO:0007669"/>
    <property type="project" value="UniProtKB-UniPathway"/>
</dbReference>
<gene>
    <name evidence="14" type="ORF">ENL70_02970</name>
</gene>
<dbReference type="Gene3D" id="3.40.1190.10">
    <property type="entry name" value="Mur-like, catalytic domain"/>
    <property type="match status" value="1"/>
</dbReference>
<keyword evidence="4" id="KW-0547">Nucleotide-binding</keyword>
<evidence type="ECO:0000256" key="1">
    <source>
        <dbReference type="ARBA" id="ARBA00022490"/>
    </source>
</evidence>
<evidence type="ECO:0000313" key="14">
    <source>
        <dbReference type="EMBL" id="HHI65494.1"/>
    </source>
</evidence>
<dbReference type="GO" id="GO:0005524">
    <property type="term" value="F:ATP binding"/>
    <property type="evidence" value="ECO:0007669"/>
    <property type="project" value="UniProtKB-KW"/>
</dbReference>
<evidence type="ECO:0000256" key="3">
    <source>
        <dbReference type="ARBA" id="ARBA00022618"/>
    </source>
</evidence>
<evidence type="ECO:0000256" key="5">
    <source>
        <dbReference type="ARBA" id="ARBA00022840"/>
    </source>
</evidence>
<dbReference type="EC" id="6.3.2.10" evidence="10"/>
<dbReference type="GO" id="GO:0047480">
    <property type="term" value="F:UDP-N-acetylmuramoyl-tripeptide-D-alanyl-D-alanine ligase activity"/>
    <property type="evidence" value="ECO:0007669"/>
    <property type="project" value="UniProtKB-EC"/>
</dbReference>
<evidence type="ECO:0000256" key="2">
    <source>
        <dbReference type="ARBA" id="ARBA00022598"/>
    </source>
</evidence>
<dbReference type="InterPro" id="IPR004101">
    <property type="entry name" value="Mur_ligase_C"/>
</dbReference>
<dbReference type="InterPro" id="IPR035911">
    <property type="entry name" value="MurE/MurF_N"/>
</dbReference>
<reference evidence="14" key="1">
    <citation type="journal article" date="2020" name="mSystems">
        <title>Genome- and Community-Level Interaction Insights into Carbon Utilization and Element Cycling Functions of Hydrothermarchaeota in Hydrothermal Sediment.</title>
        <authorList>
            <person name="Zhou Z."/>
            <person name="Liu Y."/>
            <person name="Xu W."/>
            <person name="Pan J."/>
            <person name="Luo Z.H."/>
            <person name="Li M."/>
        </authorList>
    </citation>
    <scope>NUCLEOTIDE SEQUENCE [LARGE SCALE GENOMIC DNA]</scope>
    <source>
        <strain evidence="14">SpSt-1019</strain>
    </source>
</reference>
<dbReference type="Pfam" id="PF08245">
    <property type="entry name" value="Mur_ligase_M"/>
    <property type="match status" value="1"/>
</dbReference>
<comment type="subcellular location">
    <subcellularLocation>
        <location evidence="10">Cytoplasm</location>
    </subcellularLocation>
</comment>
<dbReference type="Gene3D" id="3.90.190.20">
    <property type="entry name" value="Mur ligase, C-terminal domain"/>
    <property type="match status" value="1"/>
</dbReference>
<proteinExistence type="predicted"/>
<dbReference type="Gene3D" id="3.40.1390.10">
    <property type="entry name" value="MurE/MurF, N-terminal domain"/>
    <property type="match status" value="1"/>
</dbReference>
<keyword evidence="3 10" id="KW-0132">Cell division</keyword>
<dbReference type="InterPro" id="IPR013221">
    <property type="entry name" value="Mur_ligase_cen"/>
</dbReference>
<keyword evidence="2 14" id="KW-0436">Ligase</keyword>
<keyword evidence="6 10" id="KW-0133">Cell shape</keyword>
<comment type="pathway">
    <text evidence="10">Cell wall biogenesis; peptidoglycan biosynthesis.</text>
</comment>